<dbReference type="Proteomes" id="UP000054481">
    <property type="component" value="Unassembled WGS sequence"/>
</dbReference>
<feature type="transmembrane region" description="Helical" evidence="9">
    <location>
        <begin position="122"/>
        <end position="140"/>
    </location>
</feature>
<feature type="domain" description="Major facilitator superfamily (MFS) profile" evidence="10">
    <location>
        <begin position="13"/>
        <end position="469"/>
    </location>
</feature>
<dbReference type="GO" id="GO:0005351">
    <property type="term" value="F:carbohydrate:proton symporter activity"/>
    <property type="evidence" value="ECO:0007669"/>
    <property type="project" value="TreeGrafter"/>
</dbReference>
<keyword evidence="5 9" id="KW-1133">Transmembrane helix</keyword>
<dbReference type="PRINTS" id="PR00171">
    <property type="entry name" value="SUGRTRNSPORT"/>
</dbReference>
<feature type="transmembrane region" description="Helical" evidence="9">
    <location>
        <begin position="186"/>
        <end position="205"/>
    </location>
</feature>
<evidence type="ECO:0000256" key="5">
    <source>
        <dbReference type="ARBA" id="ARBA00022989"/>
    </source>
</evidence>
<keyword evidence="4 9" id="KW-0812">Transmembrane</keyword>
<feature type="region of interest" description="Disordered" evidence="8">
    <location>
        <begin position="497"/>
        <end position="538"/>
    </location>
</feature>
<proteinExistence type="inferred from homology"/>
<comment type="similarity">
    <text evidence="2 7">Belongs to the major facilitator superfamily. Sugar transporter (TC 2.A.1.1) family.</text>
</comment>
<dbReference type="GO" id="GO:0016020">
    <property type="term" value="C:membrane"/>
    <property type="evidence" value="ECO:0007669"/>
    <property type="project" value="UniProtKB-SubCell"/>
</dbReference>
<name>A0A0F7ZPV0_9HYPO</name>
<feature type="transmembrane region" description="Helical" evidence="9">
    <location>
        <begin position="7"/>
        <end position="26"/>
    </location>
</feature>
<protein>
    <recommendedName>
        <fullName evidence="10">Major facilitator superfamily (MFS) profile domain-containing protein</fullName>
    </recommendedName>
</protein>
<evidence type="ECO:0000313" key="11">
    <source>
        <dbReference type="EMBL" id="KJZ76135.1"/>
    </source>
</evidence>
<evidence type="ECO:0000313" key="12">
    <source>
        <dbReference type="Proteomes" id="UP000054481"/>
    </source>
</evidence>
<evidence type="ECO:0000256" key="7">
    <source>
        <dbReference type="RuleBase" id="RU003346"/>
    </source>
</evidence>
<dbReference type="PROSITE" id="PS50850">
    <property type="entry name" value="MFS"/>
    <property type="match status" value="1"/>
</dbReference>
<dbReference type="SUPFAM" id="SSF103473">
    <property type="entry name" value="MFS general substrate transporter"/>
    <property type="match status" value="1"/>
</dbReference>
<keyword evidence="6 9" id="KW-0472">Membrane</keyword>
<evidence type="ECO:0000256" key="9">
    <source>
        <dbReference type="SAM" id="Phobius"/>
    </source>
</evidence>
<organism evidence="11 12">
    <name type="scientific">Hirsutella minnesotensis 3608</name>
    <dbReference type="NCBI Taxonomy" id="1043627"/>
    <lineage>
        <taxon>Eukaryota</taxon>
        <taxon>Fungi</taxon>
        <taxon>Dikarya</taxon>
        <taxon>Ascomycota</taxon>
        <taxon>Pezizomycotina</taxon>
        <taxon>Sordariomycetes</taxon>
        <taxon>Hypocreomycetidae</taxon>
        <taxon>Hypocreales</taxon>
        <taxon>Ophiocordycipitaceae</taxon>
        <taxon>Hirsutella</taxon>
    </lineage>
</organism>
<dbReference type="InterPro" id="IPR005828">
    <property type="entry name" value="MFS_sugar_transport-like"/>
</dbReference>
<dbReference type="InterPro" id="IPR020846">
    <property type="entry name" value="MFS_dom"/>
</dbReference>
<feature type="transmembrane region" description="Helical" evidence="9">
    <location>
        <begin position="64"/>
        <end position="83"/>
    </location>
</feature>
<gene>
    <name evidence="11" type="ORF">HIM_04591</name>
</gene>
<dbReference type="EMBL" id="KQ030513">
    <property type="protein sequence ID" value="KJZ76135.1"/>
    <property type="molecule type" value="Genomic_DNA"/>
</dbReference>
<dbReference type="OrthoDB" id="5296287at2759"/>
<feature type="transmembrane region" description="Helical" evidence="9">
    <location>
        <begin position="379"/>
        <end position="402"/>
    </location>
</feature>
<dbReference type="InterPro" id="IPR036259">
    <property type="entry name" value="MFS_trans_sf"/>
</dbReference>
<evidence type="ECO:0000259" key="10">
    <source>
        <dbReference type="PROSITE" id="PS50850"/>
    </source>
</evidence>
<dbReference type="Gene3D" id="1.20.1250.20">
    <property type="entry name" value="MFS general substrate transporter like domains"/>
    <property type="match status" value="1"/>
</dbReference>
<evidence type="ECO:0000256" key="1">
    <source>
        <dbReference type="ARBA" id="ARBA00004141"/>
    </source>
</evidence>
<sequence>MAKINFNIYYALVVFIIACGSIPKGYDEGGFAAVSKLDSFKRDFGLKSAQWKGPHSELLWLRSLVNSLGVLGAAAGAVIAIAITDRIGRLRAWQIFAVVWMTGFFATTFASGYVALLLVARIWGGLGAGGLTVVAPLYLTEISRTSTRGMIVSVYMVILLTFLMIGFFINYAAVRTMASTREQYRLVLAVPQIPVGLTLIASFFLHDTPRWLASKNRGKEALEALARLRGSSADDVEVLKEFDEMQKRIDDENQMLADASTWTIAKEVATIPSYRRRFLLGVLMQTVAQWSGGNGITYYITDVFQLAGIKSERGSLVSAGSYGATKLIFTVVFTWGLIDYFGRRRCFMAGLSLQFATHVYMAVYMAIWGDDDNQAASKAAVASVFVYAIGWSIGLCTVQYLYGTEILPTRVRGVCYATNMTIHWLYQFAVVCVTPAMFAHLDIWGAYAFYATICAIGLVVLGLWAPETKGVPMERMADLFTGPWYMGWRAKVDAYSDDGSSQGHSSPEVGEKAASSVGSRQGKGGLEKSGGVMALQYA</sequence>
<evidence type="ECO:0000256" key="4">
    <source>
        <dbReference type="ARBA" id="ARBA00022692"/>
    </source>
</evidence>
<dbReference type="Pfam" id="PF00083">
    <property type="entry name" value="Sugar_tr"/>
    <property type="match status" value="1"/>
</dbReference>
<feature type="transmembrane region" description="Helical" evidence="9">
    <location>
        <begin position="320"/>
        <end position="340"/>
    </location>
</feature>
<feature type="transmembrane region" description="Helical" evidence="9">
    <location>
        <begin position="152"/>
        <end position="174"/>
    </location>
</feature>
<evidence type="ECO:0000256" key="6">
    <source>
        <dbReference type="ARBA" id="ARBA00023136"/>
    </source>
</evidence>
<dbReference type="AlphaFoldDB" id="A0A0F7ZPV0"/>
<dbReference type="PANTHER" id="PTHR48022">
    <property type="entry name" value="PLASTIDIC GLUCOSE TRANSPORTER 4"/>
    <property type="match status" value="1"/>
</dbReference>
<feature type="transmembrane region" description="Helical" evidence="9">
    <location>
        <begin position="447"/>
        <end position="466"/>
    </location>
</feature>
<feature type="transmembrane region" description="Helical" evidence="9">
    <location>
        <begin position="347"/>
        <end position="367"/>
    </location>
</feature>
<evidence type="ECO:0000256" key="2">
    <source>
        <dbReference type="ARBA" id="ARBA00010992"/>
    </source>
</evidence>
<dbReference type="PROSITE" id="PS51257">
    <property type="entry name" value="PROKAR_LIPOPROTEIN"/>
    <property type="match status" value="1"/>
</dbReference>
<reference evidence="11 12" key="1">
    <citation type="journal article" date="2014" name="Genome Biol. Evol.">
        <title>Comparative genomics and transcriptomics analyses reveal divergent lifestyle features of nematode endoparasitic fungus Hirsutella minnesotensis.</title>
        <authorList>
            <person name="Lai Y."/>
            <person name="Liu K."/>
            <person name="Zhang X."/>
            <person name="Zhang X."/>
            <person name="Li K."/>
            <person name="Wang N."/>
            <person name="Shu C."/>
            <person name="Wu Y."/>
            <person name="Wang C."/>
            <person name="Bushley K.E."/>
            <person name="Xiang M."/>
            <person name="Liu X."/>
        </authorList>
    </citation>
    <scope>NUCLEOTIDE SEQUENCE [LARGE SCALE GENOMIC DNA]</scope>
    <source>
        <strain evidence="11 12">3608</strain>
    </source>
</reference>
<dbReference type="InterPro" id="IPR050360">
    <property type="entry name" value="MFS_Sugar_Transporters"/>
</dbReference>
<keyword evidence="3 7" id="KW-0813">Transport</keyword>
<keyword evidence="12" id="KW-1185">Reference proteome</keyword>
<evidence type="ECO:0000256" key="8">
    <source>
        <dbReference type="SAM" id="MobiDB-lite"/>
    </source>
</evidence>
<evidence type="ECO:0000256" key="3">
    <source>
        <dbReference type="ARBA" id="ARBA00022448"/>
    </source>
</evidence>
<feature type="transmembrane region" description="Helical" evidence="9">
    <location>
        <begin position="95"/>
        <end position="116"/>
    </location>
</feature>
<feature type="transmembrane region" description="Helical" evidence="9">
    <location>
        <begin position="278"/>
        <end position="300"/>
    </location>
</feature>
<accession>A0A0F7ZPV0</accession>
<dbReference type="InterPro" id="IPR003663">
    <property type="entry name" value="Sugar/inositol_transpt"/>
</dbReference>
<comment type="subcellular location">
    <subcellularLocation>
        <location evidence="1">Membrane</location>
        <topology evidence="1">Multi-pass membrane protein</topology>
    </subcellularLocation>
</comment>
<dbReference type="NCBIfam" id="TIGR00879">
    <property type="entry name" value="SP"/>
    <property type="match status" value="1"/>
</dbReference>
<feature type="transmembrane region" description="Helical" evidence="9">
    <location>
        <begin position="423"/>
        <end position="441"/>
    </location>
</feature>
<dbReference type="PANTHER" id="PTHR48022:SF43">
    <property type="entry name" value="QUINATE TRANSPORTER, PUTATIVE (AFU_ORTHOLOGUE AFUA_1G16230)-RELATED"/>
    <property type="match status" value="1"/>
</dbReference>